<organism evidence="2 3">
    <name type="scientific">Aequorivita vitellina</name>
    <dbReference type="NCBI Taxonomy" id="2874475"/>
    <lineage>
        <taxon>Bacteria</taxon>
        <taxon>Pseudomonadati</taxon>
        <taxon>Bacteroidota</taxon>
        <taxon>Flavobacteriia</taxon>
        <taxon>Flavobacteriales</taxon>
        <taxon>Flavobacteriaceae</taxon>
        <taxon>Aequorivita</taxon>
    </lineage>
</organism>
<protein>
    <submittedName>
        <fullName evidence="2">Helix-turn-helix transcriptional regulator</fullName>
    </submittedName>
</protein>
<keyword evidence="3" id="KW-1185">Reference proteome</keyword>
<evidence type="ECO:0000313" key="3">
    <source>
        <dbReference type="Proteomes" id="UP001139461"/>
    </source>
</evidence>
<dbReference type="SUPFAM" id="SSF47413">
    <property type="entry name" value="lambda repressor-like DNA-binding domains"/>
    <property type="match status" value="1"/>
</dbReference>
<name>A0A9X1QVP5_9FLAO</name>
<dbReference type="InterPro" id="IPR010982">
    <property type="entry name" value="Lambda_DNA-bd_dom_sf"/>
</dbReference>
<feature type="domain" description="HTH cro/C1-type" evidence="1">
    <location>
        <begin position="16"/>
        <end position="70"/>
    </location>
</feature>
<gene>
    <name evidence="2" type="ORF">K8089_12030</name>
</gene>
<dbReference type="SMART" id="SM00530">
    <property type="entry name" value="HTH_XRE"/>
    <property type="match status" value="1"/>
</dbReference>
<dbReference type="InterPro" id="IPR001387">
    <property type="entry name" value="Cro/C1-type_HTH"/>
</dbReference>
<dbReference type="GO" id="GO:0003677">
    <property type="term" value="F:DNA binding"/>
    <property type="evidence" value="ECO:0007669"/>
    <property type="project" value="InterPro"/>
</dbReference>
<dbReference type="AlphaFoldDB" id="A0A9X1QVP5"/>
<proteinExistence type="predicted"/>
<dbReference type="Pfam" id="PF01381">
    <property type="entry name" value="HTH_3"/>
    <property type="match status" value="1"/>
</dbReference>
<comment type="caution">
    <text evidence="2">The sequence shown here is derived from an EMBL/GenBank/DDBJ whole genome shotgun (WGS) entry which is preliminary data.</text>
</comment>
<dbReference type="PROSITE" id="PS50943">
    <property type="entry name" value="HTH_CROC1"/>
    <property type="match status" value="1"/>
</dbReference>
<dbReference type="RefSeq" id="WP_237603538.1">
    <property type="nucleotide sequence ID" value="NZ_JAIRBA010000025.1"/>
</dbReference>
<dbReference type="Proteomes" id="UP001139461">
    <property type="component" value="Unassembled WGS sequence"/>
</dbReference>
<dbReference type="CDD" id="cd00093">
    <property type="entry name" value="HTH_XRE"/>
    <property type="match status" value="1"/>
</dbReference>
<dbReference type="EMBL" id="JAIRBA010000025">
    <property type="protein sequence ID" value="MCG2419753.1"/>
    <property type="molecule type" value="Genomic_DNA"/>
</dbReference>
<reference evidence="2" key="1">
    <citation type="submission" date="2021-09" db="EMBL/GenBank/DDBJ databases">
        <title>Genome of Aequorivita sp. strain F47161.</title>
        <authorList>
            <person name="Wang Y."/>
        </authorList>
    </citation>
    <scope>NUCLEOTIDE SEQUENCE</scope>
    <source>
        <strain evidence="2">F47161</strain>
    </source>
</reference>
<evidence type="ECO:0000313" key="2">
    <source>
        <dbReference type="EMBL" id="MCG2419753.1"/>
    </source>
</evidence>
<evidence type="ECO:0000259" key="1">
    <source>
        <dbReference type="PROSITE" id="PS50943"/>
    </source>
</evidence>
<sequence length="130" mass="14794">MKNNFENVSSHIGRKIEKVRLLRGFTQTELGERLGGISKQAISKLEQTEVIDDNRIEEVARALGVTPSGLKKFNEESVLYATANFYEGSHSVNTNINTIINDPVDKIIEFYEKRLQDLRNEIIATLKDKK</sequence>
<dbReference type="Gene3D" id="1.10.260.40">
    <property type="entry name" value="lambda repressor-like DNA-binding domains"/>
    <property type="match status" value="1"/>
</dbReference>
<accession>A0A9X1QVP5</accession>